<proteinExistence type="predicted"/>
<reference evidence="3" key="1">
    <citation type="journal article" date="2020" name="Phytopathology">
        <title>Genome sequence and comparative analysis of Colletotrichum gloeosporioides isolated from Liriodendron leaves.</title>
        <authorList>
            <person name="Fu F.F."/>
            <person name="Hao Z."/>
            <person name="Wang P."/>
            <person name="Lu Y."/>
            <person name="Xue L.J."/>
            <person name="Wei G."/>
            <person name="Tian Y."/>
            <person name="Baishi H."/>
            <person name="Xu H."/>
            <person name="Shi J."/>
            <person name="Cheng T."/>
            <person name="Wang G."/>
            <person name="Yi Y."/>
            <person name="Chen J."/>
        </authorList>
    </citation>
    <scope>NUCLEOTIDE SEQUENCE</scope>
    <source>
        <strain evidence="3">Lc1</strain>
    </source>
</reference>
<dbReference type="AlphaFoldDB" id="A0A8H4FN55"/>
<sequence>MPPHIKRETGARQPPPENSYLAYKRDTRHLLYWVINTSNSIVKRYPTSQDEVPLSVRVDINTSGQTTVAELVAMGQLIARHMRKIPQGIVHLLRSVISARSLHYEQFQKFASAYPDADLVKSNSSHKHFIDALTDILKEFGGTIQPDTEATENFDVCQRDVEEMLFSNRFSVLSINRVDGDGESDEDSADESRPPAHQQAAKKIHKGKKKQSKKSKRKSGPRTASGSGLENVPMESYRLLEGDDCLLYIMAVFSLRHQWLHLRRQIREAWNEVAYEELNSAVAVGLSKIAVGLVQKTALEIFVEFPGRDSFETIIDCVNRNIIGGRDLNLIYYDEGSVDAQELNMSYAYRDLVSFIEDFRKAGRTGKPTKALQVQLDWNPEFDILSATDEERICWRRAYTINWLYDLVNVYSAPYFEHGIAHRDRKKGKLENVDWKVKGPWKDHRCLFGLDDFAAVITSLAMQKPGAEVARKVLPHHVFQLQCILDSMTESKGWSFEGVGETHSLTAAAENFSPNRDLQMFLLATPNSNRYGYFKCLRLMVDYLLCDTYDHGWDNRHYLKTQTLSNLEKDLRKHLGRSPLADTQSASPGSRFAATNADGLWEYSPYLCGEGLAEALQLAYLASMWIWDNVGELTMMIHLYNMLVQKGYMAVRIPLYEVFLDNFKDAVFAKGIVPTSRFSESLLNRIGRHNVELCRTKRTEKIIAPKDCNVYRVDRRFHEKNNFYKRKSLLLLLADADWNPSRIPDTEIILGSHLAYHRLQKARKVIDPETGNTQLEETVLVKRHVEGGFDKCELLVRMSKIQHTLDVIHVAIESKSNAWFITPREHSELTGLLGPAKEDLINDICGSFPLSGVDFMQMGIFIGTTICHFEKVLEQHGNKLFKEAYLPGAPWAFMKKAKLLNLALQGNDDECLKAMAGQMQMKFLLDYSVVYWENVEHPRERLVRRVLKTYNMETMEEFLNFFKQDHGYRDPRNGATGESRCYPRLLHRIQTNKIREILWNGWSKLPITFSRHSRIRPKSASFPLGSVLPERQTWLA</sequence>
<reference evidence="3" key="2">
    <citation type="submission" date="2020-03" db="EMBL/GenBank/DDBJ databases">
        <authorList>
            <person name="Fu F.-F."/>
            <person name="Chen J."/>
        </authorList>
    </citation>
    <scope>NUCLEOTIDE SEQUENCE</scope>
    <source>
        <strain evidence="3">Lc1</strain>
    </source>
</reference>
<dbReference type="GeneID" id="69014044"/>
<keyword evidence="4" id="KW-1185">Reference proteome</keyword>
<dbReference type="InterPro" id="IPR016864">
    <property type="entry name" value="UCP028035"/>
</dbReference>
<comment type="caution">
    <text evidence="3">The sequence shown here is derived from an EMBL/GenBank/DDBJ whole genome shotgun (WGS) entry which is preliminary data.</text>
</comment>
<evidence type="ECO:0000256" key="1">
    <source>
        <dbReference type="SAM" id="MobiDB-lite"/>
    </source>
</evidence>
<feature type="region of interest" description="Disordered" evidence="1">
    <location>
        <begin position="180"/>
        <end position="229"/>
    </location>
</feature>
<dbReference type="PIRSF" id="PIRSF028035">
    <property type="entry name" value="UCP028035"/>
    <property type="match status" value="1"/>
</dbReference>
<evidence type="ECO:0000259" key="2">
    <source>
        <dbReference type="Pfam" id="PF20253"/>
    </source>
</evidence>
<accession>A0A8H4FN55</accession>
<protein>
    <recommendedName>
        <fullName evidence="2">DUF6604 domain-containing protein</fullName>
    </recommendedName>
</protein>
<dbReference type="PANTHER" id="PTHR38795:SF1">
    <property type="entry name" value="DUF6604 DOMAIN-CONTAINING PROTEIN"/>
    <property type="match status" value="1"/>
</dbReference>
<feature type="domain" description="DUF6604" evidence="2">
    <location>
        <begin position="22"/>
        <end position="302"/>
    </location>
</feature>
<dbReference type="Pfam" id="PF20253">
    <property type="entry name" value="DUF6604"/>
    <property type="match status" value="1"/>
</dbReference>
<feature type="compositionally biased region" description="Basic residues" evidence="1">
    <location>
        <begin position="200"/>
        <end position="220"/>
    </location>
</feature>
<evidence type="ECO:0000313" key="3">
    <source>
        <dbReference type="EMBL" id="KAF3808277.1"/>
    </source>
</evidence>
<gene>
    <name evidence="3" type="ORF">GCG54_00006897</name>
</gene>
<name>A0A8H4FN55_COLGL</name>
<dbReference type="RefSeq" id="XP_045267436.1">
    <property type="nucleotide sequence ID" value="XM_045406890.1"/>
</dbReference>
<dbReference type="InterPro" id="IPR046539">
    <property type="entry name" value="DUF6604"/>
</dbReference>
<evidence type="ECO:0000313" key="4">
    <source>
        <dbReference type="Proteomes" id="UP000613401"/>
    </source>
</evidence>
<dbReference type="PANTHER" id="PTHR38795">
    <property type="entry name" value="DUF6604 DOMAIN-CONTAINING PROTEIN"/>
    <property type="match status" value="1"/>
</dbReference>
<dbReference type="EMBL" id="WVTB01000022">
    <property type="protein sequence ID" value="KAF3808277.1"/>
    <property type="molecule type" value="Genomic_DNA"/>
</dbReference>
<dbReference type="Proteomes" id="UP000613401">
    <property type="component" value="Unassembled WGS sequence"/>
</dbReference>
<organism evidence="3 4">
    <name type="scientific">Colletotrichum gloeosporioides</name>
    <name type="common">Anthracnose fungus</name>
    <name type="synonym">Glomerella cingulata</name>
    <dbReference type="NCBI Taxonomy" id="474922"/>
    <lineage>
        <taxon>Eukaryota</taxon>
        <taxon>Fungi</taxon>
        <taxon>Dikarya</taxon>
        <taxon>Ascomycota</taxon>
        <taxon>Pezizomycotina</taxon>
        <taxon>Sordariomycetes</taxon>
        <taxon>Hypocreomycetidae</taxon>
        <taxon>Glomerellales</taxon>
        <taxon>Glomerellaceae</taxon>
        <taxon>Colletotrichum</taxon>
        <taxon>Colletotrichum gloeosporioides species complex</taxon>
    </lineage>
</organism>